<proteinExistence type="predicted"/>
<keyword evidence="2" id="KW-1185">Reference proteome</keyword>
<dbReference type="EMBL" id="LAVV01006779">
    <property type="protein sequence ID" value="KNZ58339.1"/>
    <property type="molecule type" value="Genomic_DNA"/>
</dbReference>
<gene>
    <name evidence="1" type="ORF">VP01_1948g2</name>
</gene>
<organism evidence="1 2">
    <name type="scientific">Puccinia sorghi</name>
    <dbReference type="NCBI Taxonomy" id="27349"/>
    <lineage>
        <taxon>Eukaryota</taxon>
        <taxon>Fungi</taxon>
        <taxon>Dikarya</taxon>
        <taxon>Basidiomycota</taxon>
        <taxon>Pucciniomycotina</taxon>
        <taxon>Pucciniomycetes</taxon>
        <taxon>Pucciniales</taxon>
        <taxon>Pucciniaceae</taxon>
        <taxon>Puccinia</taxon>
    </lineage>
</organism>
<accession>A0A0L6VCB7</accession>
<dbReference type="VEuPathDB" id="FungiDB:VP01_1948g2"/>
<dbReference type="SUPFAM" id="SSF52047">
    <property type="entry name" value="RNI-like"/>
    <property type="match status" value="1"/>
</dbReference>
<comment type="caution">
    <text evidence="1">The sequence shown here is derived from an EMBL/GenBank/DDBJ whole genome shotgun (WGS) entry which is preliminary data.</text>
</comment>
<evidence type="ECO:0000313" key="2">
    <source>
        <dbReference type="Proteomes" id="UP000037035"/>
    </source>
</evidence>
<evidence type="ECO:0000313" key="1">
    <source>
        <dbReference type="EMBL" id="KNZ58339.1"/>
    </source>
</evidence>
<protein>
    <recommendedName>
        <fullName evidence="3">F-box domain-containing protein</fullName>
    </recommendedName>
</protein>
<sequence length="541" mass="61093">MVSHVEITEEYTEEGEPRRVIKVTEIYGGQERRPQNVDQGEAIVFESRLRVMTGPNYFDRLPNELLERILNFAGMRKTTSAASLMDPFEAGWKNEEEVIQEALRFGSSMGILRRVCWRFFDLATPLLLRRLVISEAQWGKDRRAWGLVGRLAKFLSVTRGAAHGSCMRRGQLVPYGHHVRQLIISNRTVPASVVCWLLETVCTLLPNLTALGGLNLSHMSRLLSPTIRFPRLASLTGIDLAASSELWTAGFDDYDYDYPVLDSAAIPPTPLAAAPNQLISQEVFLGLLNHHPQIIYLSCRGLQIDEAGSNRLIALLRANQLSIDLIPSSSPRTHNFIGLNLLHIGFNSVIDLQVLRSLPPVAPYLQQLHIEAGCKVEDKSTEQNAQSWSITQLLQALPQLIHLTFIAQHNLPSRRGSLQWACSNEVLKVAPQLQSLNLRMDSFTTSDFFESLTEQAGDSHRLYKLNVWHRPTLSINPATESWSIISFEGLETLQRLARAVRIMRKAGLQWPAVEAQRRDLWLKLKDLSRWDLPQEHVDVIC</sequence>
<dbReference type="AlphaFoldDB" id="A0A0L6VCB7"/>
<reference evidence="1 2" key="1">
    <citation type="submission" date="2015-08" db="EMBL/GenBank/DDBJ databases">
        <title>Next Generation Sequencing and Analysis of the Genome of Puccinia sorghi L Schw, the Causal Agent of Maize Common Rust.</title>
        <authorList>
            <person name="Rochi L."/>
            <person name="Burguener G."/>
            <person name="Darino M."/>
            <person name="Turjanski A."/>
            <person name="Kreff E."/>
            <person name="Dieguez M.J."/>
            <person name="Sacco F."/>
        </authorList>
    </citation>
    <scope>NUCLEOTIDE SEQUENCE [LARGE SCALE GENOMIC DNA]</scope>
    <source>
        <strain evidence="1 2">RO10H11247</strain>
    </source>
</reference>
<name>A0A0L6VCB7_9BASI</name>
<dbReference type="OrthoDB" id="2501299at2759"/>
<dbReference type="Proteomes" id="UP000037035">
    <property type="component" value="Unassembled WGS sequence"/>
</dbReference>
<evidence type="ECO:0008006" key="3">
    <source>
        <dbReference type="Google" id="ProtNLM"/>
    </source>
</evidence>